<dbReference type="AlphaFoldDB" id="A0A383N1Q4"/>
<accession>A0A383N1Q4</accession>
<organism evidence="1 2">
    <name type="scientific">Klebsiella pneumoniae</name>
    <dbReference type="NCBI Taxonomy" id="573"/>
    <lineage>
        <taxon>Bacteria</taxon>
        <taxon>Pseudomonadati</taxon>
        <taxon>Pseudomonadota</taxon>
        <taxon>Gammaproteobacteria</taxon>
        <taxon>Enterobacterales</taxon>
        <taxon>Enterobacteriaceae</taxon>
        <taxon>Klebsiella/Raoultella group</taxon>
        <taxon>Klebsiella</taxon>
        <taxon>Klebsiella pneumoniae complex</taxon>
    </lineage>
</organism>
<proteinExistence type="predicted"/>
<evidence type="ECO:0000313" key="2">
    <source>
        <dbReference type="Proteomes" id="UP000255239"/>
    </source>
</evidence>
<name>A0A383N1Q4_KLEPN</name>
<evidence type="ECO:0000313" key="1">
    <source>
        <dbReference type="EMBL" id="STX11735.1"/>
    </source>
</evidence>
<protein>
    <submittedName>
        <fullName evidence="1">Uncharacterized protein</fullName>
    </submittedName>
</protein>
<sequence length="68" mass="8035">MKRDKRRHHARRLKAKRRMYSNAGDGNAAAIGMVARTPCLCSCWMCGHQRQHYGQSMQERRARLRYTD</sequence>
<gene>
    <name evidence="1" type="ORF">NCTC11679_06193</name>
</gene>
<dbReference type="Proteomes" id="UP000255239">
    <property type="component" value="Unassembled WGS sequence"/>
</dbReference>
<dbReference type="EMBL" id="UGMG01000003">
    <property type="protein sequence ID" value="STX11735.1"/>
    <property type="molecule type" value="Genomic_DNA"/>
</dbReference>
<dbReference type="RefSeq" id="WP_227525926.1">
    <property type="nucleotide sequence ID" value="NZ_JAUUJD010000017.1"/>
</dbReference>
<reference evidence="1 2" key="1">
    <citation type="submission" date="2018-06" db="EMBL/GenBank/DDBJ databases">
        <authorList>
            <consortium name="Pathogen Informatics"/>
            <person name="Doyle S."/>
        </authorList>
    </citation>
    <scope>NUCLEOTIDE SEQUENCE [LARGE SCALE GENOMIC DNA]</scope>
    <source>
        <strain evidence="1 2">NCTC11679</strain>
    </source>
</reference>